<sequence length="293" mass="31818">MRHTSPLCVFSLSSLLSMVLSLPQITPFARGLLAQSFIFPVHTCSLYTCRVWLLYSTTSPSTSATHSRTLRRRSSVWWCKSRVAGDARTPGTAISNSMAYSKTPSPPDMGMSIMEVPGSGNTGSSTEFSTVSPTTQFGGWYSTMNISEWEVPLPTVEAPTEPPYEPEQPPVTLLTSEELKALIEGGQSNVATMVNEQSAEGEQSAALECLLDPKYSLAVEAAQDRDDTGLGLPTRKDFEGPLCALPNNLSSSAESEHDIFMGEAGAEDINKVVDRFLDDGREGFVDFECPERV</sequence>
<evidence type="ECO:0000313" key="3">
    <source>
        <dbReference type="Proteomes" id="UP000759537"/>
    </source>
</evidence>
<accession>A0A9P5MZA7</accession>
<reference evidence="2" key="2">
    <citation type="journal article" date="2020" name="Nat. Commun.">
        <title>Large-scale genome sequencing of mycorrhizal fungi provides insights into the early evolution of symbiotic traits.</title>
        <authorList>
            <person name="Miyauchi S."/>
            <person name="Kiss E."/>
            <person name="Kuo A."/>
            <person name="Drula E."/>
            <person name="Kohler A."/>
            <person name="Sanchez-Garcia M."/>
            <person name="Morin E."/>
            <person name="Andreopoulos B."/>
            <person name="Barry K.W."/>
            <person name="Bonito G."/>
            <person name="Buee M."/>
            <person name="Carver A."/>
            <person name="Chen C."/>
            <person name="Cichocki N."/>
            <person name="Clum A."/>
            <person name="Culley D."/>
            <person name="Crous P.W."/>
            <person name="Fauchery L."/>
            <person name="Girlanda M."/>
            <person name="Hayes R.D."/>
            <person name="Keri Z."/>
            <person name="LaButti K."/>
            <person name="Lipzen A."/>
            <person name="Lombard V."/>
            <person name="Magnuson J."/>
            <person name="Maillard F."/>
            <person name="Murat C."/>
            <person name="Nolan M."/>
            <person name="Ohm R.A."/>
            <person name="Pangilinan J."/>
            <person name="Pereira M.F."/>
            <person name="Perotto S."/>
            <person name="Peter M."/>
            <person name="Pfister S."/>
            <person name="Riley R."/>
            <person name="Sitrit Y."/>
            <person name="Stielow J.B."/>
            <person name="Szollosi G."/>
            <person name="Zifcakova L."/>
            <person name="Stursova M."/>
            <person name="Spatafora J.W."/>
            <person name="Tedersoo L."/>
            <person name="Vaario L.M."/>
            <person name="Yamada A."/>
            <person name="Yan M."/>
            <person name="Wang P."/>
            <person name="Xu J."/>
            <person name="Bruns T."/>
            <person name="Baldrian P."/>
            <person name="Vilgalys R."/>
            <person name="Dunand C."/>
            <person name="Henrissat B."/>
            <person name="Grigoriev I.V."/>
            <person name="Hibbett D."/>
            <person name="Nagy L.G."/>
            <person name="Martin F.M."/>
        </authorList>
    </citation>
    <scope>NUCLEOTIDE SEQUENCE</scope>
    <source>
        <strain evidence="2">Prilba</strain>
    </source>
</reference>
<evidence type="ECO:0000256" key="1">
    <source>
        <dbReference type="SAM" id="SignalP"/>
    </source>
</evidence>
<reference evidence="2" key="1">
    <citation type="submission" date="2019-10" db="EMBL/GenBank/DDBJ databases">
        <authorList>
            <consortium name="DOE Joint Genome Institute"/>
            <person name="Kuo A."/>
            <person name="Miyauchi S."/>
            <person name="Kiss E."/>
            <person name="Drula E."/>
            <person name="Kohler A."/>
            <person name="Sanchez-Garcia M."/>
            <person name="Andreopoulos B."/>
            <person name="Barry K.W."/>
            <person name="Bonito G."/>
            <person name="Buee M."/>
            <person name="Carver A."/>
            <person name="Chen C."/>
            <person name="Cichocki N."/>
            <person name="Clum A."/>
            <person name="Culley D."/>
            <person name="Crous P.W."/>
            <person name="Fauchery L."/>
            <person name="Girlanda M."/>
            <person name="Hayes R."/>
            <person name="Keri Z."/>
            <person name="LaButti K."/>
            <person name="Lipzen A."/>
            <person name="Lombard V."/>
            <person name="Magnuson J."/>
            <person name="Maillard F."/>
            <person name="Morin E."/>
            <person name="Murat C."/>
            <person name="Nolan M."/>
            <person name="Ohm R."/>
            <person name="Pangilinan J."/>
            <person name="Pereira M."/>
            <person name="Perotto S."/>
            <person name="Peter M."/>
            <person name="Riley R."/>
            <person name="Sitrit Y."/>
            <person name="Stielow B."/>
            <person name="Szollosi G."/>
            <person name="Zifcakova L."/>
            <person name="Stursova M."/>
            <person name="Spatafora J.W."/>
            <person name="Tedersoo L."/>
            <person name="Vaario L.-M."/>
            <person name="Yamada A."/>
            <person name="Yan M."/>
            <person name="Wang P."/>
            <person name="Xu J."/>
            <person name="Bruns T."/>
            <person name="Baldrian P."/>
            <person name="Vilgalys R."/>
            <person name="Henrissat B."/>
            <person name="Grigoriev I.V."/>
            <person name="Hibbett D."/>
            <person name="Nagy L.G."/>
            <person name="Martin F.M."/>
        </authorList>
    </citation>
    <scope>NUCLEOTIDE SEQUENCE</scope>
    <source>
        <strain evidence="2">Prilba</strain>
    </source>
</reference>
<keyword evidence="3" id="KW-1185">Reference proteome</keyword>
<protein>
    <submittedName>
        <fullName evidence="2">Uncharacterized protein</fullName>
    </submittedName>
</protein>
<dbReference type="AlphaFoldDB" id="A0A9P5MZA7"/>
<name>A0A9P5MZA7_9AGAM</name>
<proteinExistence type="predicted"/>
<dbReference type="Proteomes" id="UP000759537">
    <property type="component" value="Unassembled WGS sequence"/>
</dbReference>
<evidence type="ECO:0000313" key="2">
    <source>
        <dbReference type="EMBL" id="KAF8482458.1"/>
    </source>
</evidence>
<gene>
    <name evidence="2" type="ORF">DFH94DRAFT_365755</name>
</gene>
<comment type="caution">
    <text evidence="2">The sequence shown here is derived from an EMBL/GenBank/DDBJ whole genome shotgun (WGS) entry which is preliminary data.</text>
</comment>
<feature type="chain" id="PRO_5040429301" evidence="1">
    <location>
        <begin position="22"/>
        <end position="293"/>
    </location>
</feature>
<feature type="signal peptide" evidence="1">
    <location>
        <begin position="1"/>
        <end position="21"/>
    </location>
</feature>
<keyword evidence="1" id="KW-0732">Signal</keyword>
<organism evidence="2 3">
    <name type="scientific">Russula ochroleuca</name>
    <dbReference type="NCBI Taxonomy" id="152965"/>
    <lineage>
        <taxon>Eukaryota</taxon>
        <taxon>Fungi</taxon>
        <taxon>Dikarya</taxon>
        <taxon>Basidiomycota</taxon>
        <taxon>Agaricomycotina</taxon>
        <taxon>Agaricomycetes</taxon>
        <taxon>Russulales</taxon>
        <taxon>Russulaceae</taxon>
        <taxon>Russula</taxon>
    </lineage>
</organism>
<dbReference type="EMBL" id="WHVB01000005">
    <property type="protein sequence ID" value="KAF8482458.1"/>
    <property type="molecule type" value="Genomic_DNA"/>
</dbReference>